<feature type="chain" id="PRO_5015671353" evidence="2">
    <location>
        <begin position="34"/>
        <end position="499"/>
    </location>
</feature>
<dbReference type="Proteomes" id="UP000238823">
    <property type="component" value="Unassembled WGS sequence"/>
</dbReference>
<feature type="compositionally biased region" description="Low complexity" evidence="1">
    <location>
        <begin position="41"/>
        <end position="50"/>
    </location>
</feature>
<comment type="caution">
    <text evidence="3">The sequence shown here is derived from an EMBL/GenBank/DDBJ whole genome shotgun (WGS) entry which is preliminary data.</text>
</comment>
<evidence type="ECO:0000313" key="4">
    <source>
        <dbReference type="Proteomes" id="UP000238823"/>
    </source>
</evidence>
<proteinExistence type="predicted"/>
<evidence type="ECO:0000256" key="1">
    <source>
        <dbReference type="SAM" id="MobiDB-lite"/>
    </source>
</evidence>
<keyword evidence="2" id="KW-0732">Signal</keyword>
<gene>
    <name evidence="3" type="primary">cotH_1</name>
    <name evidence="3" type="ORF">ENSA7_04300</name>
</gene>
<dbReference type="InterPro" id="IPR014867">
    <property type="entry name" value="Spore_coat_CotH_CotH2/3/7"/>
</dbReference>
<keyword evidence="3" id="KW-0167">Capsid protein</keyword>
<dbReference type="PANTHER" id="PTHR40050:SF1">
    <property type="entry name" value="INNER SPORE COAT PROTEIN H"/>
    <property type="match status" value="1"/>
</dbReference>
<feature type="signal peptide" evidence="2">
    <location>
        <begin position="1"/>
        <end position="33"/>
    </location>
</feature>
<name>A0A2S9YXT7_9BACT</name>
<keyword evidence="3" id="KW-0946">Virion</keyword>
<reference evidence="3 4" key="1">
    <citation type="submission" date="2018-03" db="EMBL/GenBank/DDBJ databases">
        <title>Draft Genome Sequences of the Obligatory Marine Myxobacteria Enhygromyxa salina SWB007.</title>
        <authorList>
            <person name="Poehlein A."/>
            <person name="Moghaddam J.A."/>
            <person name="Harms H."/>
            <person name="Alanjari M."/>
            <person name="Koenig G.M."/>
            <person name="Daniel R."/>
            <person name="Schaeberle T.F."/>
        </authorList>
    </citation>
    <scope>NUCLEOTIDE SEQUENCE [LARGE SCALE GENOMIC DNA]</scope>
    <source>
        <strain evidence="3 4">SWB007</strain>
    </source>
</reference>
<evidence type="ECO:0000313" key="3">
    <source>
        <dbReference type="EMBL" id="PRQ09879.1"/>
    </source>
</evidence>
<protein>
    <submittedName>
        <fullName evidence="3">Inner spore coat protein H</fullName>
    </submittedName>
</protein>
<evidence type="ECO:0000256" key="2">
    <source>
        <dbReference type="SAM" id="SignalP"/>
    </source>
</evidence>
<dbReference type="Pfam" id="PF08757">
    <property type="entry name" value="CotH"/>
    <property type="match status" value="1"/>
</dbReference>
<feature type="region of interest" description="Disordered" evidence="1">
    <location>
        <begin position="40"/>
        <end position="68"/>
    </location>
</feature>
<organism evidence="3 4">
    <name type="scientific">Enhygromyxa salina</name>
    <dbReference type="NCBI Taxonomy" id="215803"/>
    <lineage>
        <taxon>Bacteria</taxon>
        <taxon>Pseudomonadati</taxon>
        <taxon>Myxococcota</taxon>
        <taxon>Polyangia</taxon>
        <taxon>Nannocystales</taxon>
        <taxon>Nannocystaceae</taxon>
        <taxon>Enhygromyxa</taxon>
    </lineage>
</organism>
<sequence length="499" mass="54272">MLHALAWNLLCGLPMQLTRLWSLALLTSTLTFACGDDPGVADADSSSGTDGTDETDGTDGGAGLCDDDPAELVRPSGWGRESHCKGATPDYDRLFDDTKVQRLDLTIAATDYADMRSDLVEAAASNNWDVDPIYVPADLKYDGKTWWQIGVRYKGNSSLHSAVNQGIDKLSLRFKFDEYEQANPDLLDQRFYGFKKMTFSNGFKDASLIRDKLGGDIFRAAGVPVARSAFVRIYVDVGDGPTYWGLYTMIEDPSNKMLDSQFADAGGNLYKPDGEGARLQSFDEASMIKKSNEELGDYTDVQALISALNAGSGEQWRAELEAVFDVEGFLLLLAANQSIVNWDSYGWMTHNYYLYADPSDGLFKWIPWDLNESLLIQGGGGPGPGGGGPGAGSDSVLLEEISAQWPMIRQLLDDEVYSATYRQNLLDLQTGAFDLETTTALAQRYHDLIAPYVVGADGEQPGYTFLSSDAAFESSISGGNNAIADHIATRHADVSAATN</sequence>
<accession>A0A2S9YXT7</accession>
<dbReference type="AlphaFoldDB" id="A0A2S9YXT7"/>
<dbReference type="EMBL" id="PVNL01000011">
    <property type="protein sequence ID" value="PRQ09879.1"/>
    <property type="molecule type" value="Genomic_DNA"/>
</dbReference>
<dbReference type="PANTHER" id="PTHR40050">
    <property type="entry name" value="INNER SPORE COAT PROTEIN H"/>
    <property type="match status" value="1"/>
</dbReference>